<organism evidence="3 4">
    <name type="scientific">Solanum pinnatisectum</name>
    <name type="common">tansyleaf nightshade</name>
    <dbReference type="NCBI Taxonomy" id="50273"/>
    <lineage>
        <taxon>Eukaryota</taxon>
        <taxon>Viridiplantae</taxon>
        <taxon>Streptophyta</taxon>
        <taxon>Embryophyta</taxon>
        <taxon>Tracheophyta</taxon>
        <taxon>Spermatophyta</taxon>
        <taxon>Magnoliopsida</taxon>
        <taxon>eudicotyledons</taxon>
        <taxon>Gunneridae</taxon>
        <taxon>Pentapetalae</taxon>
        <taxon>asterids</taxon>
        <taxon>lamiids</taxon>
        <taxon>Solanales</taxon>
        <taxon>Solanaceae</taxon>
        <taxon>Solanoideae</taxon>
        <taxon>Solaneae</taxon>
        <taxon>Solanum</taxon>
    </lineage>
</organism>
<sequence length="390" mass="44666">MRPVIRPGFGTKGPFQEKGKETDKKPSASPFAIRPSLNSPNKFSALASLPPINPSQVISPFPSLPPSASSSSPLILKKPFLKESEPCSFSPSGKPRFSSPQTKDSYTMKAPESFKEAVSPSSNKSKEREVFDIVTLQVNPILALDKEFEGYEVKHLLKPCYTNRNYVDTENPLKTRKYYEFILVDTGSIEVEHKLSHDSDPDSIAYSKFTIKRVFSPFDWIVDHLHTPVNLSREHRPQTYNWYDYKNAWFNFLYLRPTTHTWFVKYSPKFSKSVIPRWFYEWWNCFGGNQKFRYLTGLNISQKRYSSKDGLQLPEGIQRFSTASTSGKRSSSKNDLKKRLQKALSDLDEDKSNEETALQLLEEASSQSDDNGDMLRPKALALSYLDPFYD</sequence>
<evidence type="ECO:0000256" key="1">
    <source>
        <dbReference type="SAM" id="Coils"/>
    </source>
</evidence>
<dbReference type="AlphaFoldDB" id="A0AAV9KS91"/>
<dbReference type="Proteomes" id="UP001311915">
    <property type="component" value="Unassembled WGS sequence"/>
</dbReference>
<evidence type="ECO:0000313" key="4">
    <source>
        <dbReference type="Proteomes" id="UP001311915"/>
    </source>
</evidence>
<evidence type="ECO:0000256" key="2">
    <source>
        <dbReference type="SAM" id="MobiDB-lite"/>
    </source>
</evidence>
<protein>
    <submittedName>
        <fullName evidence="3">Uncharacterized protein</fullName>
    </submittedName>
</protein>
<keyword evidence="4" id="KW-1185">Reference proteome</keyword>
<feature type="region of interest" description="Disordered" evidence="2">
    <location>
        <begin position="86"/>
        <end position="106"/>
    </location>
</feature>
<dbReference type="PANTHER" id="PTHR48434">
    <property type="entry name" value="(RAPE) HYPOTHETICAL PROTEIN"/>
    <property type="match status" value="1"/>
</dbReference>
<dbReference type="EMBL" id="JAWPEI010000009">
    <property type="protein sequence ID" value="KAK4716306.1"/>
    <property type="molecule type" value="Genomic_DNA"/>
</dbReference>
<gene>
    <name evidence="3" type="ORF">R3W88_014644</name>
</gene>
<proteinExistence type="predicted"/>
<dbReference type="PANTHER" id="PTHR48434:SF1">
    <property type="entry name" value="(RAPE) HYPOTHETICAL PROTEIN"/>
    <property type="match status" value="1"/>
</dbReference>
<comment type="caution">
    <text evidence="3">The sequence shown here is derived from an EMBL/GenBank/DDBJ whole genome shotgun (WGS) entry which is preliminary data.</text>
</comment>
<feature type="region of interest" description="Disordered" evidence="2">
    <location>
        <begin position="1"/>
        <end position="37"/>
    </location>
</feature>
<accession>A0AAV9KS91</accession>
<keyword evidence="1" id="KW-0175">Coiled coil</keyword>
<evidence type="ECO:0000313" key="3">
    <source>
        <dbReference type="EMBL" id="KAK4716306.1"/>
    </source>
</evidence>
<feature type="compositionally biased region" description="Basic and acidic residues" evidence="2">
    <location>
        <begin position="15"/>
        <end position="26"/>
    </location>
</feature>
<name>A0AAV9KS91_9SOLN</name>
<feature type="coiled-coil region" evidence="1">
    <location>
        <begin position="333"/>
        <end position="364"/>
    </location>
</feature>
<reference evidence="3 4" key="1">
    <citation type="submission" date="2023-10" db="EMBL/GenBank/DDBJ databases">
        <title>Genome-Wide Identification Analysis in wild type Solanum Pinnatisectum Reveals Some Genes Defensing Phytophthora Infestans.</title>
        <authorList>
            <person name="Sun C."/>
        </authorList>
    </citation>
    <scope>NUCLEOTIDE SEQUENCE [LARGE SCALE GENOMIC DNA]</scope>
    <source>
        <strain evidence="3">LQN</strain>
        <tissue evidence="3">Leaf</tissue>
    </source>
</reference>